<reference evidence="2 3" key="1">
    <citation type="submission" date="2019-06" db="EMBL/GenBank/DDBJ databases">
        <title>A chromosomal-level reference genome of Carpinus fangiana (Coryloideae, Betulaceae).</title>
        <authorList>
            <person name="Yang X."/>
            <person name="Wang Z."/>
            <person name="Zhang L."/>
            <person name="Hao G."/>
            <person name="Liu J."/>
            <person name="Yang Y."/>
        </authorList>
    </citation>
    <scope>NUCLEOTIDE SEQUENCE [LARGE SCALE GENOMIC DNA]</scope>
    <source>
        <strain evidence="2">Cfa_2016G</strain>
        <tissue evidence="2">Leaf</tissue>
    </source>
</reference>
<dbReference type="Proteomes" id="UP000327013">
    <property type="component" value="Chromosome 3"/>
</dbReference>
<evidence type="ECO:0000313" key="2">
    <source>
        <dbReference type="EMBL" id="KAE8022649.1"/>
    </source>
</evidence>
<evidence type="ECO:0000256" key="1">
    <source>
        <dbReference type="SAM" id="MobiDB-lite"/>
    </source>
</evidence>
<name>A0A5N6QYQ6_9ROSI</name>
<feature type="region of interest" description="Disordered" evidence="1">
    <location>
        <begin position="1"/>
        <end position="30"/>
    </location>
</feature>
<protein>
    <submittedName>
        <fullName evidence="2">Uncharacterized protein</fullName>
    </submittedName>
</protein>
<proteinExistence type="predicted"/>
<evidence type="ECO:0000313" key="3">
    <source>
        <dbReference type="Proteomes" id="UP000327013"/>
    </source>
</evidence>
<organism evidence="2 3">
    <name type="scientific">Carpinus fangiana</name>
    <dbReference type="NCBI Taxonomy" id="176857"/>
    <lineage>
        <taxon>Eukaryota</taxon>
        <taxon>Viridiplantae</taxon>
        <taxon>Streptophyta</taxon>
        <taxon>Embryophyta</taxon>
        <taxon>Tracheophyta</taxon>
        <taxon>Spermatophyta</taxon>
        <taxon>Magnoliopsida</taxon>
        <taxon>eudicotyledons</taxon>
        <taxon>Gunneridae</taxon>
        <taxon>Pentapetalae</taxon>
        <taxon>rosids</taxon>
        <taxon>fabids</taxon>
        <taxon>Fagales</taxon>
        <taxon>Betulaceae</taxon>
        <taxon>Carpinus</taxon>
    </lineage>
</organism>
<dbReference type="AlphaFoldDB" id="A0A5N6QYQ6"/>
<sequence length="68" mass="7711">MNNNKNQRDGGAETDIKSKRGFPFEKDQEDERRAKGAYPFFGLGSPDDGFWWILAVAMEVSVDSIQWG</sequence>
<accession>A0A5N6QYQ6</accession>
<keyword evidence="3" id="KW-1185">Reference proteome</keyword>
<dbReference type="EMBL" id="CM017323">
    <property type="protein sequence ID" value="KAE8022649.1"/>
    <property type="molecule type" value="Genomic_DNA"/>
</dbReference>
<gene>
    <name evidence="2" type="ORF">FH972_008432</name>
</gene>